<dbReference type="EMBL" id="MAQA01000001">
    <property type="protein sequence ID" value="OCI33089.1"/>
    <property type="molecule type" value="Genomic_DNA"/>
</dbReference>
<dbReference type="EC" id="3.2.1.52" evidence="3"/>
<keyword evidence="5 9" id="KW-0326">Glycosidase</keyword>
<keyword evidence="4 9" id="KW-0378">Hydrolase</keyword>
<dbReference type="Gene3D" id="3.30.379.10">
    <property type="entry name" value="Chitobiase/beta-hexosaminidase domain 2-like"/>
    <property type="match status" value="1"/>
</dbReference>
<evidence type="ECO:0000256" key="5">
    <source>
        <dbReference type="ARBA" id="ARBA00023295"/>
    </source>
</evidence>
<organism evidence="9 10">
    <name type="scientific">Oerskovia enterophila</name>
    <dbReference type="NCBI Taxonomy" id="43678"/>
    <lineage>
        <taxon>Bacteria</taxon>
        <taxon>Bacillati</taxon>
        <taxon>Actinomycetota</taxon>
        <taxon>Actinomycetes</taxon>
        <taxon>Micrococcales</taxon>
        <taxon>Cellulomonadaceae</taxon>
        <taxon>Oerskovia</taxon>
    </lineage>
</organism>
<dbReference type="InterPro" id="IPR017853">
    <property type="entry name" value="GH"/>
</dbReference>
<evidence type="ECO:0000256" key="2">
    <source>
        <dbReference type="ARBA" id="ARBA00006285"/>
    </source>
</evidence>
<dbReference type="SUPFAM" id="SSF55545">
    <property type="entry name" value="beta-N-acetylhexosaminidase-like domain"/>
    <property type="match status" value="1"/>
</dbReference>
<dbReference type="Gene3D" id="3.20.20.80">
    <property type="entry name" value="Glycosidases"/>
    <property type="match status" value="1"/>
</dbReference>
<protein>
    <recommendedName>
        <fullName evidence="3">beta-N-acetylhexosaminidase</fullName>
        <ecNumber evidence="3">3.2.1.52</ecNumber>
    </recommendedName>
</protein>
<dbReference type="PANTHER" id="PTHR22600">
    <property type="entry name" value="BETA-HEXOSAMINIDASE"/>
    <property type="match status" value="1"/>
</dbReference>
<name>A0ABX2Y946_9CELL</name>
<dbReference type="InterPro" id="IPR025705">
    <property type="entry name" value="Beta_hexosaminidase_sua/sub"/>
</dbReference>
<dbReference type="CDD" id="cd06563">
    <property type="entry name" value="GH20_chitobiase-like"/>
    <property type="match status" value="1"/>
</dbReference>
<dbReference type="Pfam" id="PF00728">
    <property type="entry name" value="Glyco_hydro_20"/>
    <property type="match status" value="1"/>
</dbReference>
<reference evidence="9 10" key="1">
    <citation type="submission" date="2016-06" db="EMBL/GenBank/DDBJ databases">
        <title>Genome sequence of Oerskovia enterophila DSM 43852.</title>
        <authorList>
            <person name="Poehlein A."/>
            <person name="Jag V."/>
            <person name="Bengelsdorf F.R."/>
            <person name="Daniel R."/>
            <person name="Duerre P."/>
        </authorList>
    </citation>
    <scope>NUCLEOTIDE SEQUENCE [LARGE SCALE GENOMIC DNA]</scope>
    <source>
        <strain evidence="9 10">DSM 43852</strain>
    </source>
</reference>
<feature type="domain" description="Beta-hexosaminidase bacterial type N-terminal" evidence="8">
    <location>
        <begin position="27"/>
        <end position="169"/>
    </location>
</feature>
<comment type="catalytic activity">
    <reaction evidence="1">
        <text>Hydrolysis of terminal non-reducing N-acetyl-D-hexosamine residues in N-acetyl-beta-D-hexosaminides.</text>
        <dbReference type="EC" id="3.2.1.52"/>
    </reaction>
</comment>
<dbReference type="InterPro" id="IPR029018">
    <property type="entry name" value="Hex-like_dom2"/>
</dbReference>
<comment type="caution">
    <text evidence="9">The sequence shown here is derived from an EMBL/GenBank/DDBJ whole genome shotgun (WGS) entry which is preliminary data.</text>
</comment>
<feature type="domain" description="Glycoside hydrolase family 20 catalytic" evidence="7">
    <location>
        <begin position="173"/>
        <end position="514"/>
    </location>
</feature>
<keyword evidence="10" id="KW-1185">Reference proteome</keyword>
<dbReference type="InterPro" id="IPR015882">
    <property type="entry name" value="HEX_bac_N"/>
</dbReference>
<evidence type="ECO:0000259" key="7">
    <source>
        <dbReference type="Pfam" id="PF00728"/>
    </source>
</evidence>
<sequence length="579" mass="63468">MLSYTNPRSATDEGLADDMPRGPYDTLLPRPKRAGQRPGRLDLRPGVAVRVGLRTEAAPVGAHLPDGTLAAAEQSVLRAVARLGLLAGNLRDDGPPVPLEVRVGRTATEPEGPAHTIDVAPEGVTIEATDLESVSHALTTLAQLLPPSALRGSGLPDTALDLPCGRVEDSPRYPWRGGMLDVVRHFAPKRTVLRYIDLLAAHRFNRMHLHLTDDQGWRIASERFPRLAEVGSWRPSTRLGPDGEHDRTPHGGRYSLADLREIARYGRERGVVVVPEIDVPGHTSALRAAYPELGRPGVDHTVQDTVWAGGSSVSPTRPVVTFLTEVLDELCDAMDVPYVHLGGDECDMSWWSEDPEISREMAEHGYTEPAQMHAHLLRALATHLSTRGVRAIVWDEGLVTGGVLDDTIVMAWRGERASSRAAETHDVVRSPLFPTYFNFDQSDDPREPRSEGGAITLDDVAAFAPAPAGWTDAQRGHVLGGQFQVWSEWVPDERRIDYLAFPRACALAEVLWSGAIDDRPDFDARLRHHLARLDALGVEYRPLEGPHPWQQGGEGVWKRTSTDTIGATRTWVESVADAP</sequence>
<dbReference type="InterPro" id="IPR015883">
    <property type="entry name" value="Glyco_hydro_20_cat"/>
</dbReference>
<accession>A0ABX2Y946</accession>
<dbReference type="PANTHER" id="PTHR22600:SF57">
    <property type="entry name" value="BETA-N-ACETYLHEXOSAMINIDASE"/>
    <property type="match status" value="1"/>
</dbReference>
<evidence type="ECO:0000256" key="1">
    <source>
        <dbReference type="ARBA" id="ARBA00001231"/>
    </source>
</evidence>
<dbReference type="SUPFAM" id="SSF51445">
    <property type="entry name" value="(Trans)glycosidases"/>
    <property type="match status" value="1"/>
</dbReference>
<evidence type="ECO:0000313" key="9">
    <source>
        <dbReference type="EMBL" id="OCI33089.1"/>
    </source>
</evidence>
<proteinExistence type="inferred from homology"/>
<dbReference type="Pfam" id="PF02838">
    <property type="entry name" value="Glyco_hydro_20b"/>
    <property type="match status" value="1"/>
</dbReference>
<evidence type="ECO:0000256" key="4">
    <source>
        <dbReference type="ARBA" id="ARBA00022801"/>
    </source>
</evidence>
<evidence type="ECO:0000259" key="8">
    <source>
        <dbReference type="Pfam" id="PF02838"/>
    </source>
</evidence>
<comment type="similarity">
    <text evidence="2">Belongs to the glycosyl hydrolase 20 family.</text>
</comment>
<evidence type="ECO:0000256" key="6">
    <source>
        <dbReference type="SAM" id="MobiDB-lite"/>
    </source>
</evidence>
<feature type="region of interest" description="Disordered" evidence="6">
    <location>
        <begin position="1"/>
        <end position="40"/>
    </location>
</feature>
<dbReference type="Proteomes" id="UP000093412">
    <property type="component" value="Unassembled WGS sequence"/>
</dbReference>
<dbReference type="PRINTS" id="PR00738">
    <property type="entry name" value="GLHYDRLASE20"/>
</dbReference>
<evidence type="ECO:0000313" key="10">
    <source>
        <dbReference type="Proteomes" id="UP000093412"/>
    </source>
</evidence>
<evidence type="ECO:0000256" key="3">
    <source>
        <dbReference type="ARBA" id="ARBA00012663"/>
    </source>
</evidence>
<gene>
    <name evidence="9" type="primary">exo I_1</name>
    <name evidence="9" type="ORF">OERS_00100</name>
</gene>
<dbReference type="GO" id="GO:0004563">
    <property type="term" value="F:beta-N-acetylhexosaminidase activity"/>
    <property type="evidence" value="ECO:0007669"/>
    <property type="project" value="UniProtKB-EC"/>
</dbReference>